<keyword evidence="7" id="KW-0282">Flagellum</keyword>
<dbReference type="CDD" id="cd16098">
    <property type="entry name" value="FliS"/>
    <property type="match status" value="1"/>
</dbReference>
<dbReference type="GO" id="GO:0044780">
    <property type="term" value="P:bacterial-type flagellum assembly"/>
    <property type="evidence" value="ECO:0007669"/>
    <property type="project" value="InterPro"/>
</dbReference>
<keyword evidence="4 6" id="KW-1005">Bacterial flagellum biogenesis</keyword>
<keyword evidence="8" id="KW-1185">Reference proteome</keyword>
<evidence type="ECO:0000313" key="7">
    <source>
        <dbReference type="EMBL" id="MCZ0863809.1"/>
    </source>
</evidence>
<comment type="subcellular location">
    <subcellularLocation>
        <location evidence="1 6">Cytoplasm</location>
        <location evidence="1 6">Cytosol</location>
    </subcellularLocation>
</comment>
<keyword evidence="7" id="KW-0969">Cilium</keyword>
<accession>A0A9J6RHJ3</accession>
<evidence type="ECO:0000313" key="8">
    <source>
        <dbReference type="Proteomes" id="UP001069090"/>
    </source>
</evidence>
<dbReference type="InterPro" id="IPR036584">
    <property type="entry name" value="FliS_sf"/>
</dbReference>
<dbReference type="SUPFAM" id="SSF101116">
    <property type="entry name" value="Flagellar export chaperone FliS"/>
    <property type="match status" value="1"/>
</dbReference>
<dbReference type="GO" id="GO:0071973">
    <property type="term" value="P:bacterial-type flagellum-dependent cell motility"/>
    <property type="evidence" value="ECO:0007669"/>
    <property type="project" value="TreeGrafter"/>
</dbReference>
<evidence type="ECO:0000256" key="4">
    <source>
        <dbReference type="ARBA" id="ARBA00022795"/>
    </source>
</evidence>
<evidence type="ECO:0000256" key="5">
    <source>
        <dbReference type="ARBA" id="ARBA00023186"/>
    </source>
</evidence>
<organism evidence="7 8">
    <name type="scientific">Dasania phycosphaerae</name>
    <dbReference type="NCBI Taxonomy" id="2950436"/>
    <lineage>
        <taxon>Bacteria</taxon>
        <taxon>Pseudomonadati</taxon>
        <taxon>Pseudomonadota</taxon>
        <taxon>Gammaproteobacteria</taxon>
        <taxon>Cellvibrionales</taxon>
        <taxon>Spongiibacteraceae</taxon>
        <taxon>Dasania</taxon>
    </lineage>
</organism>
<dbReference type="Gene3D" id="1.20.120.340">
    <property type="entry name" value="Flagellar protein FliS"/>
    <property type="match status" value="1"/>
</dbReference>
<dbReference type="RefSeq" id="WP_258329952.1">
    <property type="nucleotide sequence ID" value="NZ_JAPTGG010000001.1"/>
</dbReference>
<gene>
    <name evidence="7" type="primary">fliS</name>
    <name evidence="7" type="ORF">O0V09_01270</name>
</gene>
<evidence type="ECO:0000256" key="1">
    <source>
        <dbReference type="ARBA" id="ARBA00004514"/>
    </source>
</evidence>
<keyword evidence="5" id="KW-0143">Chaperone</keyword>
<keyword evidence="3 6" id="KW-0963">Cytoplasm</keyword>
<dbReference type="AlphaFoldDB" id="A0A9J6RHJ3"/>
<evidence type="ECO:0000256" key="3">
    <source>
        <dbReference type="ARBA" id="ARBA00022490"/>
    </source>
</evidence>
<dbReference type="PANTHER" id="PTHR34773:SF1">
    <property type="entry name" value="FLAGELLAR SECRETION CHAPERONE FLIS"/>
    <property type="match status" value="1"/>
</dbReference>
<dbReference type="GO" id="GO:0005829">
    <property type="term" value="C:cytosol"/>
    <property type="evidence" value="ECO:0007669"/>
    <property type="project" value="UniProtKB-SubCell"/>
</dbReference>
<dbReference type="Pfam" id="PF02561">
    <property type="entry name" value="FliS"/>
    <property type="match status" value="1"/>
</dbReference>
<sequence>MSLKKGLNQYQKVSNQEAVSGVSPHRLIQLLMEGGLQRMAEGKGAMLRGDIAQKGVSLGKAISIIGGLSDSLNMDVEGGLPENLASLYDYMVQCLMRGNADNDERKIDEAIKLLRTIKSGWDGIAAEVA</sequence>
<dbReference type="InterPro" id="IPR003713">
    <property type="entry name" value="FliS"/>
</dbReference>
<evidence type="ECO:0000256" key="6">
    <source>
        <dbReference type="PIRNR" id="PIRNR039090"/>
    </source>
</evidence>
<comment type="caution">
    <text evidence="7">The sequence shown here is derived from an EMBL/GenBank/DDBJ whole genome shotgun (WGS) entry which is preliminary data.</text>
</comment>
<dbReference type="PIRSF" id="PIRSF039090">
    <property type="entry name" value="Flis"/>
    <property type="match status" value="1"/>
</dbReference>
<protein>
    <recommendedName>
        <fullName evidence="6">Flagellar secretion chaperone FliS</fullName>
    </recommendedName>
</protein>
<keyword evidence="7" id="KW-0966">Cell projection</keyword>
<dbReference type="NCBIfam" id="TIGR00208">
    <property type="entry name" value="fliS"/>
    <property type="match status" value="1"/>
</dbReference>
<comment type="similarity">
    <text evidence="2 6">Belongs to the FliS family.</text>
</comment>
<proteinExistence type="inferred from homology"/>
<dbReference type="EMBL" id="JAPTGG010000001">
    <property type="protein sequence ID" value="MCZ0863809.1"/>
    <property type="molecule type" value="Genomic_DNA"/>
</dbReference>
<reference evidence="7 8" key="1">
    <citation type="submission" date="2022-12" db="EMBL/GenBank/DDBJ databases">
        <title>Dasania phycosphaerae sp. nov., isolated from particulate material of the south coast of Korea.</title>
        <authorList>
            <person name="Jiang Y."/>
        </authorList>
    </citation>
    <scope>NUCLEOTIDE SEQUENCE [LARGE SCALE GENOMIC DNA]</scope>
    <source>
        <strain evidence="7 8">GY-19</strain>
    </source>
</reference>
<dbReference type="Proteomes" id="UP001069090">
    <property type="component" value="Unassembled WGS sequence"/>
</dbReference>
<evidence type="ECO:0000256" key="2">
    <source>
        <dbReference type="ARBA" id="ARBA00008787"/>
    </source>
</evidence>
<dbReference type="PANTHER" id="PTHR34773">
    <property type="entry name" value="FLAGELLAR SECRETION CHAPERONE FLIS"/>
    <property type="match status" value="1"/>
</dbReference>
<name>A0A9J6RHJ3_9GAMM</name>